<keyword evidence="6" id="KW-1185">Reference proteome</keyword>
<dbReference type="InterPro" id="IPR051419">
    <property type="entry name" value="Lys/N-term_MeTrsfase_sf"/>
</dbReference>
<dbReference type="Pfam" id="PF13847">
    <property type="entry name" value="Methyltransf_31"/>
    <property type="match status" value="1"/>
</dbReference>
<evidence type="ECO:0000256" key="2">
    <source>
        <dbReference type="ARBA" id="ARBA00022603"/>
    </source>
</evidence>
<dbReference type="Proteomes" id="UP000274922">
    <property type="component" value="Unassembled WGS sequence"/>
</dbReference>
<dbReference type="InterPro" id="IPR029063">
    <property type="entry name" value="SAM-dependent_MTases_sf"/>
</dbReference>
<organism evidence="5 6">
    <name type="scientific">Caulochytrium protostelioides</name>
    <dbReference type="NCBI Taxonomy" id="1555241"/>
    <lineage>
        <taxon>Eukaryota</taxon>
        <taxon>Fungi</taxon>
        <taxon>Fungi incertae sedis</taxon>
        <taxon>Chytridiomycota</taxon>
        <taxon>Chytridiomycota incertae sedis</taxon>
        <taxon>Chytridiomycetes</taxon>
        <taxon>Caulochytriales</taxon>
        <taxon>Caulochytriaceae</taxon>
        <taxon>Caulochytrium</taxon>
    </lineage>
</organism>
<dbReference type="STRING" id="1555241.A0A4P9X3E1"/>
<dbReference type="PANTHER" id="PTHR12176:SF80">
    <property type="entry name" value="EEF1A LYSINE METHYLTRANSFERASE 4"/>
    <property type="match status" value="1"/>
</dbReference>
<dbReference type="OrthoDB" id="411785at2759"/>
<dbReference type="PANTHER" id="PTHR12176">
    <property type="entry name" value="SAM-DEPENDENT METHYLTRANSFERASE SUPERFAMILY PROTEIN"/>
    <property type="match status" value="1"/>
</dbReference>
<proteinExistence type="inferred from homology"/>
<reference evidence="6" key="1">
    <citation type="journal article" date="2018" name="Nat. Microbiol.">
        <title>Leveraging single-cell genomics to expand the fungal tree of life.</title>
        <authorList>
            <person name="Ahrendt S.R."/>
            <person name="Quandt C.A."/>
            <person name="Ciobanu D."/>
            <person name="Clum A."/>
            <person name="Salamov A."/>
            <person name="Andreopoulos B."/>
            <person name="Cheng J.F."/>
            <person name="Woyke T."/>
            <person name="Pelin A."/>
            <person name="Henrissat B."/>
            <person name="Reynolds N.K."/>
            <person name="Benny G.L."/>
            <person name="Smith M.E."/>
            <person name="James T.Y."/>
            <person name="Grigoriev I.V."/>
        </authorList>
    </citation>
    <scope>NUCLEOTIDE SEQUENCE [LARGE SCALE GENOMIC DNA]</scope>
    <source>
        <strain evidence="6">ATCC 52028</strain>
    </source>
</reference>
<keyword evidence="3" id="KW-0808">Transferase</keyword>
<dbReference type="Gene3D" id="3.40.50.150">
    <property type="entry name" value="Vaccinia Virus protein VP39"/>
    <property type="match status" value="1"/>
</dbReference>
<evidence type="ECO:0000313" key="6">
    <source>
        <dbReference type="Proteomes" id="UP000274922"/>
    </source>
</evidence>
<evidence type="ECO:0000256" key="3">
    <source>
        <dbReference type="ARBA" id="ARBA00022679"/>
    </source>
</evidence>
<accession>A0A4P9X3E1</accession>
<sequence length="209" mass="23436">MVLPEANAAYADQGYWEQRYADESGQTFDWFKSYADVQAVLDAAIGGKDRRLLNLGCGNSALAADLARAGYTAVHNIDYADSVIRDMQARHSDLPALTWETKDIFAITADAAYRERFDVALDKGTIDALVAAASKEDPWNPPQATVDRMYDYMAQIRYLLKIGGRFVHITFAQPHFRRRFCEAPGFGPVTVTELGEGWTYYLYTAERIA</sequence>
<feature type="domain" description="Methyltransferase" evidence="4">
    <location>
        <begin position="49"/>
        <end position="172"/>
    </location>
</feature>
<dbReference type="AlphaFoldDB" id="A0A4P9X3E1"/>
<evidence type="ECO:0000256" key="1">
    <source>
        <dbReference type="ARBA" id="ARBA00008361"/>
    </source>
</evidence>
<evidence type="ECO:0000313" key="5">
    <source>
        <dbReference type="EMBL" id="RKO99545.1"/>
    </source>
</evidence>
<dbReference type="SUPFAM" id="SSF53335">
    <property type="entry name" value="S-adenosyl-L-methionine-dependent methyltransferases"/>
    <property type="match status" value="1"/>
</dbReference>
<dbReference type="InterPro" id="IPR025714">
    <property type="entry name" value="Methyltranfer_dom"/>
</dbReference>
<dbReference type="GO" id="GO:0032259">
    <property type="term" value="P:methylation"/>
    <property type="evidence" value="ECO:0007669"/>
    <property type="project" value="UniProtKB-KW"/>
</dbReference>
<name>A0A4P9X3E1_9FUNG</name>
<keyword evidence="2" id="KW-0489">Methyltransferase</keyword>
<evidence type="ECO:0000259" key="4">
    <source>
        <dbReference type="Pfam" id="PF13847"/>
    </source>
</evidence>
<dbReference type="EMBL" id="ML014277">
    <property type="protein sequence ID" value="RKO99545.1"/>
    <property type="molecule type" value="Genomic_DNA"/>
</dbReference>
<comment type="similarity">
    <text evidence="1">Belongs to the methyltransferase superfamily.</text>
</comment>
<gene>
    <name evidence="5" type="ORF">CXG81DRAFT_27704</name>
</gene>
<protein>
    <recommendedName>
        <fullName evidence="4">Methyltransferase domain-containing protein</fullName>
    </recommendedName>
</protein>
<dbReference type="GO" id="GO:0008168">
    <property type="term" value="F:methyltransferase activity"/>
    <property type="evidence" value="ECO:0007669"/>
    <property type="project" value="UniProtKB-KW"/>
</dbReference>